<dbReference type="EMBL" id="JABFTP020000062">
    <property type="protein sequence ID" value="KAL3273614.1"/>
    <property type="molecule type" value="Genomic_DNA"/>
</dbReference>
<dbReference type="PANTHER" id="PTHR11848">
    <property type="entry name" value="TGF-BETA FAMILY"/>
    <property type="match status" value="1"/>
</dbReference>
<accession>A0ABD2N4W8</accession>
<dbReference type="InterPro" id="IPR015615">
    <property type="entry name" value="TGF-beta-rel"/>
</dbReference>
<evidence type="ECO:0000256" key="5">
    <source>
        <dbReference type="ARBA" id="ARBA00023157"/>
    </source>
</evidence>
<proteinExistence type="inferred from homology"/>
<evidence type="ECO:0000256" key="4">
    <source>
        <dbReference type="ARBA" id="ARBA00023030"/>
    </source>
</evidence>
<dbReference type="AlphaFoldDB" id="A0ABD2N4W8"/>
<comment type="subcellular location">
    <subcellularLocation>
        <location evidence="1">Secreted</location>
    </subcellularLocation>
</comment>
<keyword evidence="8" id="KW-1185">Reference proteome</keyword>
<reference evidence="7 8" key="1">
    <citation type="journal article" date="2021" name="BMC Biol.">
        <title>Horizontally acquired antibacterial genes associated with adaptive radiation of ladybird beetles.</title>
        <authorList>
            <person name="Li H.S."/>
            <person name="Tang X.F."/>
            <person name="Huang Y.H."/>
            <person name="Xu Z.Y."/>
            <person name="Chen M.L."/>
            <person name="Du X.Y."/>
            <person name="Qiu B.Y."/>
            <person name="Chen P.T."/>
            <person name="Zhang W."/>
            <person name="Slipinski A."/>
            <person name="Escalona H.E."/>
            <person name="Waterhouse R.M."/>
            <person name="Zwick A."/>
            <person name="Pang H."/>
        </authorList>
    </citation>
    <scope>NUCLEOTIDE SEQUENCE [LARGE SCALE GENOMIC DNA]</scope>
    <source>
        <strain evidence="7">SYSU2018</strain>
    </source>
</reference>
<evidence type="ECO:0000259" key="6">
    <source>
        <dbReference type="Pfam" id="PF00688"/>
    </source>
</evidence>
<evidence type="ECO:0000256" key="1">
    <source>
        <dbReference type="ARBA" id="ARBA00004613"/>
    </source>
</evidence>
<keyword evidence="3" id="KW-0964">Secreted</keyword>
<dbReference type="InterPro" id="IPR001111">
    <property type="entry name" value="TGF-b_propeptide"/>
</dbReference>
<comment type="similarity">
    <text evidence="2">Belongs to the TGF-beta family.</text>
</comment>
<evidence type="ECO:0000256" key="2">
    <source>
        <dbReference type="ARBA" id="ARBA00006656"/>
    </source>
</evidence>
<evidence type="ECO:0000313" key="8">
    <source>
        <dbReference type="Proteomes" id="UP001516400"/>
    </source>
</evidence>
<dbReference type="Gene3D" id="2.10.90.10">
    <property type="entry name" value="Cystine-knot cytokines"/>
    <property type="match status" value="1"/>
</dbReference>
<evidence type="ECO:0000313" key="7">
    <source>
        <dbReference type="EMBL" id="KAL3273614.1"/>
    </source>
</evidence>
<comment type="caution">
    <text evidence="7">The sequence shown here is derived from an EMBL/GenBank/DDBJ whole genome shotgun (WGS) entry which is preliminary data.</text>
</comment>
<dbReference type="InterPro" id="IPR029034">
    <property type="entry name" value="Cystine-knot_cytokine"/>
</dbReference>
<protein>
    <recommendedName>
        <fullName evidence="6">TGF-beta propeptide domain-containing protein</fullName>
    </recommendedName>
</protein>
<sequence>MYLVEDVSESHLLVFELPTTGKDEIFSYAELKILTLVKRAKESTNGIRKQISVSVYDETQRKFNKVHMLHIHHTKNTWLSFNLTNQVAKILNNRGSSKNLQVAVTTSSIISLYSEETYNLKLSLLPSNEHNFEHDYPILLLSYVSNSSQDYGENVKEDKKRKNIRRRRFIDEDYYEEETNNIWDDLVSKKIHEKKLKRSKNACKRKPLHINFAEINYDEWIVQPSGYEVCVFYVNFNSK</sequence>
<keyword evidence="5" id="KW-1015">Disulfide bond</keyword>
<dbReference type="Gene3D" id="2.60.120.970">
    <property type="match status" value="1"/>
</dbReference>
<dbReference type="PANTHER" id="PTHR11848:SF307">
    <property type="entry name" value="BONE MORPHOGENETIC PROTEIN 10"/>
    <property type="match status" value="1"/>
</dbReference>
<dbReference type="Proteomes" id="UP001516400">
    <property type="component" value="Unassembled WGS sequence"/>
</dbReference>
<dbReference type="SUPFAM" id="SSF57501">
    <property type="entry name" value="Cystine-knot cytokines"/>
    <property type="match status" value="1"/>
</dbReference>
<dbReference type="GO" id="GO:0008083">
    <property type="term" value="F:growth factor activity"/>
    <property type="evidence" value="ECO:0007669"/>
    <property type="project" value="UniProtKB-KW"/>
</dbReference>
<name>A0ABD2N4W8_9CUCU</name>
<organism evidence="7 8">
    <name type="scientific">Cryptolaemus montrouzieri</name>
    <dbReference type="NCBI Taxonomy" id="559131"/>
    <lineage>
        <taxon>Eukaryota</taxon>
        <taxon>Metazoa</taxon>
        <taxon>Ecdysozoa</taxon>
        <taxon>Arthropoda</taxon>
        <taxon>Hexapoda</taxon>
        <taxon>Insecta</taxon>
        <taxon>Pterygota</taxon>
        <taxon>Neoptera</taxon>
        <taxon>Endopterygota</taxon>
        <taxon>Coleoptera</taxon>
        <taxon>Polyphaga</taxon>
        <taxon>Cucujiformia</taxon>
        <taxon>Coccinelloidea</taxon>
        <taxon>Coccinellidae</taxon>
        <taxon>Scymninae</taxon>
        <taxon>Scymnini</taxon>
        <taxon>Cryptolaemus</taxon>
    </lineage>
</organism>
<dbReference type="Pfam" id="PF00688">
    <property type="entry name" value="TGFb_propeptide"/>
    <property type="match status" value="1"/>
</dbReference>
<evidence type="ECO:0000256" key="3">
    <source>
        <dbReference type="ARBA" id="ARBA00022525"/>
    </source>
</evidence>
<feature type="domain" description="TGF-beta propeptide" evidence="6">
    <location>
        <begin position="11"/>
        <end position="107"/>
    </location>
</feature>
<keyword evidence="4" id="KW-0339">Growth factor</keyword>
<gene>
    <name evidence="7" type="ORF">HHI36_015046</name>
</gene>
<dbReference type="GO" id="GO:0005576">
    <property type="term" value="C:extracellular region"/>
    <property type="evidence" value="ECO:0007669"/>
    <property type="project" value="UniProtKB-SubCell"/>
</dbReference>